<protein>
    <submittedName>
        <fullName evidence="1">Uncharacterized protein</fullName>
    </submittedName>
</protein>
<dbReference type="EMBL" id="JH650968">
    <property type="protein sequence ID" value="EXA51366.1"/>
    <property type="molecule type" value="Genomic_DNA"/>
</dbReference>
<dbReference type="Proteomes" id="UP000030751">
    <property type="component" value="Unassembled WGS sequence"/>
</dbReference>
<reference evidence="1" key="2">
    <citation type="submission" date="2012-05" db="EMBL/GenBank/DDBJ databases">
        <title>Annotation of the Genome Sequence of Fusarium oxysporum HDV247.</title>
        <authorList>
            <consortium name="The Broad Institute Genomics Platform"/>
            <person name="Ma L.-J."/>
            <person name="Corby-Kistler H."/>
            <person name="Broz K."/>
            <person name="Gale L.R."/>
            <person name="Jonkers W."/>
            <person name="O'Donnell K."/>
            <person name="Ploetz R."/>
            <person name="Steinberg C."/>
            <person name="Schwartz D.C."/>
            <person name="VanEtten H."/>
            <person name="Zhou S."/>
            <person name="Young S.K."/>
            <person name="Zeng Q."/>
            <person name="Gargeya S."/>
            <person name="Fitzgerald M."/>
            <person name="Abouelleil A."/>
            <person name="Alvarado L."/>
            <person name="Chapman S.B."/>
            <person name="Gainer-Dewar J."/>
            <person name="Goldberg J."/>
            <person name="Griggs A."/>
            <person name="Gujja S."/>
            <person name="Hansen M."/>
            <person name="Howarth C."/>
            <person name="Imamovic A."/>
            <person name="Ireland A."/>
            <person name="Larimer J."/>
            <person name="McCowan C."/>
            <person name="Murphy C."/>
            <person name="Pearson M."/>
            <person name="Poon T.W."/>
            <person name="Priest M."/>
            <person name="Roberts A."/>
            <person name="Saif S."/>
            <person name="Shea T."/>
            <person name="Sykes S."/>
            <person name="Wortman J."/>
            <person name="Nusbaum C."/>
            <person name="Birren B."/>
        </authorList>
    </citation>
    <scope>NUCLEOTIDE SEQUENCE</scope>
    <source>
        <strain evidence="1">HDV247</strain>
    </source>
</reference>
<sequence>MPEPVARITFLKETSDEYALNNFFEATEDGPTSQFGNSLKSGTIWIHEFQKYTYEPGRPIGEFIKQELVDVWTQLSDRRLAWLTTLGVLGRVRLRTGEDGLPGYYGMPIRE</sequence>
<evidence type="ECO:0000313" key="1">
    <source>
        <dbReference type="EMBL" id="EXA51366.1"/>
    </source>
</evidence>
<gene>
    <name evidence="1" type="ORF">FOVG_00015</name>
</gene>
<dbReference type="AlphaFoldDB" id="W9Q815"/>
<accession>W9Q815</accession>
<organism evidence="1">
    <name type="scientific">Fusarium oxysporum f. sp. pisi HDV247</name>
    <dbReference type="NCBI Taxonomy" id="1080344"/>
    <lineage>
        <taxon>Eukaryota</taxon>
        <taxon>Fungi</taxon>
        <taxon>Dikarya</taxon>
        <taxon>Ascomycota</taxon>
        <taxon>Pezizomycotina</taxon>
        <taxon>Sordariomycetes</taxon>
        <taxon>Hypocreomycetidae</taxon>
        <taxon>Hypocreales</taxon>
        <taxon>Nectriaceae</taxon>
        <taxon>Fusarium</taxon>
        <taxon>Fusarium oxysporum species complex</taxon>
    </lineage>
</organism>
<proteinExistence type="predicted"/>
<name>W9Q815_FUSOX</name>
<reference evidence="1" key="1">
    <citation type="submission" date="2011-10" db="EMBL/GenBank/DDBJ databases">
        <title>The Genome Sequence of Fusarium oxysporum HDV247.</title>
        <authorList>
            <consortium name="The Broad Institute Genome Sequencing Platform"/>
            <person name="Ma L.-J."/>
            <person name="Gale L.R."/>
            <person name="Schwartz D.C."/>
            <person name="Zhou S."/>
            <person name="Corby-Kistler H."/>
            <person name="Young S.K."/>
            <person name="Zeng Q."/>
            <person name="Gargeya S."/>
            <person name="Fitzgerald M."/>
            <person name="Haas B."/>
            <person name="Abouelleil A."/>
            <person name="Alvarado L."/>
            <person name="Arachchi H.M."/>
            <person name="Berlin A."/>
            <person name="Brown A."/>
            <person name="Chapman S.B."/>
            <person name="Chen Z."/>
            <person name="Dunbar C."/>
            <person name="Freedman E."/>
            <person name="Gearin G."/>
            <person name="Goldberg J."/>
            <person name="Griggs A."/>
            <person name="Gujja S."/>
            <person name="Heiman D."/>
            <person name="Howarth C."/>
            <person name="Larson L."/>
            <person name="Lui A."/>
            <person name="MacDonald P.J.P."/>
            <person name="Montmayeur A."/>
            <person name="Murphy C."/>
            <person name="Neiman D."/>
            <person name="Pearson M."/>
            <person name="Priest M."/>
            <person name="Roberts A."/>
            <person name="Saif S."/>
            <person name="Shea T."/>
            <person name="Shenoy N."/>
            <person name="Sisk P."/>
            <person name="Stolte C."/>
            <person name="Sykes S."/>
            <person name="Wortman J."/>
            <person name="Nusbaum C."/>
            <person name="Birren B."/>
        </authorList>
    </citation>
    <scope>NUCLEOTIDE SEQUENCE [LARGE SCALE GENOMIC DNA]</scope>
    <source>
        <strain evidence="1">HDV247</strain>
    </source>
</reference>
<dbReference type="HOGENOM" id="CLU_119140_0_0_1"/>